<dbReference type="KEGG" id="ftj:FTUN_3701"/>
<feature type="transmembrane region" description="Helical" evidence="2">
    <location>
        <begin position="76"/>
        <end position="96"/>
    </location>
</feature>
<feature type="coiled-coil region" evidence="1">
    <location>
        <begin position="21"/>
        <end position="72"/>
    </location>
</feature>
<evidence type="ECO:0000256" key="2">
    <source>
        <dbReference type="SAM" id="Phobius"/>
    </source>
</evidence>
<sequence>MSRYDDEFDGPDESEETDPIVRELRTEIIRLEAQLDQLQASVRERATEAAEIRAKLAELEFLLERLKAHRRRDEKLLRLLVFVTVLSLTMCFYTYLAM</sequence>
<keyword evidence="2" id="KW-0812">Transmembrane</keyword>
<dbReference type="EMBL" id="CP053452">
    <property type="protein sequence ID" value="QJW96145.1"/>
    <property type="molecule type" value="Genomic_DNA"/>
</dbReference>
<proteinExistence type="predicted"/>
<dbReference type="Proteomes" id="UP000503447">
    <property type="component" value="Chromosome"/>
</dbReference>
<accession>A0A6M5YQ75</accession>
<keyword evidence="2" id="KW-1133">Transmembrane helix</keyword>
<protein>
    <recommendedName>
        <fullName evidence="5">Coiled-coil domain-containing protein 167</fullName>
    </recommendedName>
</protein>
<evidence type="ECO:0000256" key="1">
    <source>
        <dbReference type="SAM" id="Coils"/>
    </source>
</evidence>
<evidence type="ECO:0000313" key="4">
    <source>
        <dbReference type="Proteomes" id="UP000503447"/>
    </source>
</evidence>
<keyword evidence="1" id="KW-0175">Coiled coil</keyword>
<name>A0A6M5YQ75_9BACT</name>
<reference evidence="4" key="1">
    <citation type="submission" date="2020-05" db="EMBL/GenBank/DDBJ databases">
        <title>Frigoriglobus tundricola gen. nov., sp. nov., a psychrotolerant cellulolytic planctomycete of the family Gemmataceae with two divergent copies of 16S rRNA gene.</title>
        <authorList>
            <person name="Kulichevskaya I.S."/>
            <person name="Ivanova A.A."/>
            <person name="Naumoff D.G."/>
            <person name="Beletsky A.V."/>
            <person name="Rijpstra W.I.C."/>
            <person name="Sinninghe Damste J.S."/>
            <person name="Mardanov A.V."/>
            <person name="Ravin N.V."/>
            <person name="Dedysh S.N."/>
        </authorList>
    </citation>
    <scope>NUCLEOTIDE SEQUENCE [LARGE SCALE GENOMIC DNA]</scope>
    <source>
        <strain evidence="4">PL17</strain>
    </source>
</reference>
<evidence type="ECO:0000313" key="3">
    <source>
        <dbReference type="EMBL" id="QJW96145.1"/>
    </source>
</evidence>
<dbReference type="RefSeq" id="WP_171471785.1">
    <property type="nucleotide sequence ID" value="NZ_CP053452.2"/>
</dbReference>
<gene>
    <name evidence="3" type="ORF">FTUN_3701</name>
</gene>
<keyword evidence="2" id="KW-0472">Membrane</keyword>
<organism evidence="3 4">
    <name type="scientific">Frigoriglobus tundricola</name>
    <dbReference type="NCBI Taxonomy" id="2774151"/>
    <lineage>
        <taxon>Bacteria</taxon>
        <taxon>Pseudomonadati</taxon>
        <taxon>Planctomycetota</taxon>
        <taxon>Planctomycetia</taxon>
        <taxon>Gemmatales</taxon>
        <taxon>Gemmataceae</taxon>
        <taxon>Frigoriglobus</taxon>
    </lineage>
</organism>
<evidence type="ECO:0008006" key="5">
    <source>
        <dbReference type="Google" id="ProtNLM"/>
    </source>
</evidence>
<keyword evidence="4" id="KW-1185">Reference proteome</keyword>
<dbReference type="AlphaFoldDB" id="A0A6M5YQ75"/>